<comment type="similarity">
    <text evidence="10">In the N-terminal section; belongs to the flavodoxin family.</text>
</comment>
<comment type="caution">
    <text evidence="14">The sequence shown here is derived from an EMBL/GenBank/DDBJ whole genome shotgun (WGS) entry which is preliminary data.</text>
</comment>
<feature type="binding site" evidence="10">
    <location>
        <position position="203"/>
    </location>
    <ligand>
        <name>FMN</name>
        <dbReference type="ChEBI" id="CHEBI:58210"/>
    </ligand>
</feature>
<dbReference type="GO" id="GO:0005829">
    <property type="term" value="C:cytosol"/>
    <property type="evidence" value="ECO:0007669"/>
    <property type="project" value="TreeGrafter"/>
</dbReference>
<dbReference type="InterPro" id="IPR017938">
    <property type="entry name" value="Riboflavin_synthase-like_b-brl"/>
</dbReference>
<dbReference type="InterPro" id="IPR023173">
    <property type="entry name" value="NADPH_Cyt_P450_Rdtase_alpha"/>
</dbReference>
<dbReference type="OrthoDB" id="1856718at2759"/>
<keyword evidence="1 10" id="KW-0285">Flavoprotein</keyword>
<proteinExistence type="inferred from homology"/>
<evidence type="ECO:0000256" key="11">
    <source>
        <dbReference type="PIRNR" id="PIRNR000208"/>
    </source>
</evidence>
<keyword evidence="6 10" id="KW-0521">NADP</keyword>
<comment type="subcellular location">
    <subcellularLocation>
        <location evidence="10">Endoplasmic reticulum membrane</location>
        <topology evidence="10">Single-pass membrane protein</topology>
        <orientation evidence="10">Cytoplasmic side</orientation>
    </subcellularLocation>
</comment>
<feature type="transmembrane region" description="Helical" evidence="10">
    <location>
        <begin position="6"/>
        <end position="27"/>
    </location>
</feature>
<dbReference type="Gene3D" id="1.20.990.10">
    <property type="entry name" value="NADPH-cytochrome p450 Reductase, Chain A, domain 3"/>
    <property type="match status" value="1"/>
</dbReference>
<dbReference type="FunFam" id="1.20.990.10:FF:000001">
    <property type="entry name" value="NADPH--cytochrome P450 reductase"/>
    <property type="match status" value="1"/>
</dbReference>
<comment type="function">
    <text evidence="10">This enzyme is required for electron transfer from NADP to cytochrome P450 in microsomes. It can also provide electron transfer to heme oxygenase and cytochrome B5.</text>
</comment>
<keyword evidence="5 10" id="KW-0274">FAD</keyword>
<evidence type="ECO:0000256" key="6">
    <source>
        <dbReference type="ARBA" id="ARBA00022857"/>
    </source>
</evidence>
<protein>
    <recommendedName>
        <fullName evidence="10 11">NADPH--cytochrome P450 reductase</fullName>
        <shortName evidence="10">CPR</shortName>
        <shortName evidence="10">P450R</shortName>
        <ecNumber evidence="10 11">1.6.2.4</ecNumber>
    </recommendedName>
</protein>
<feature type="domain" description="FAD-binding FR-type" evidence="13">
    <location>
        <begin position="274"/>
        <end position="514"/>
    </location>
</feature>
<keyword evidence="7 10" id="KW-1133">Transmembrane helix</keyword>
<keyword evidence="8 10" id="KW-0560">Oxidoreductase</keyword>
<dbReference type="InterPro" id="IPR029039">
    <property type="entry name" value="Flavoprotein-like_sf"/>
</dbReference>
<dbReference type="HAMAP" id="MF_03212">
    <property type="entry name" value="NCPR"/>
    <property type="match status" value="1"/>
</dbReference>
<gene>
    <name evidence="14" type="ORF">BpHYR1_028626</name>
</gene>
<dbReference type="PROSITE" id="PS50902">
    <property type="entry name" value="FLAVODOXIN_LIKE"/>
    <property type="match status" value="1"/>
</dbReference>
<dbReference type="Proteomes" id="UP000276133">
    <property type="component" value="Unassembled WGS sequence"/>
</dbReference>
<dbReference type="STRING" id="10195.A0A3M7RDE0"/>
<dbReference type="InterPro" id="IPR003097">
    <property type="entry name" value="CysJ-like_FAD-binding"/>
</dbReference>
<feature type="binding site" evidence="10">
    <location>
        <begin position="168"/>
        <end position="177"/>
    </location>
    <ligand>
        <name>FMN</name>
        <dbReference type="ChEBI" id="CHEBI:58210"/>
    </ligand>
</feature>
<keyword evidence="2 10" id="KW-0288">FMN</keyword>
<comment type="catalytic activity">
    <reaction evidence="10 11">
        <text>2 oxidized [cytochrome P450] + NADPH = 2 reduced [cytochrome P450] + NADP(+) + H(+)</text>
        <dbReference type="Rhea" id="RHEA:24040"/>
        <dbReference type="Rhea" id="RHEA-COMP:14627"/>
        <dbReference type="Rhea" id="RHEA-COMP:14628"/>
        <dbReference type="ChEBI" id="CHEBI:15378"/>
        <dbReference type="ChEBI" id="CHEBI:55376"/>
        <dbReference type="ChEBI" id="CHEBI:57783"/>
        <dbReference type="ChEBI" id="CHEBI:58349"/>
        <dbReference type="ChEBI" id="CHEBI:60344"/>
        <dbReference type="EC" id="1.6.2.4"/>
    </reaction>
</comment>
<keyword evidence="4 10" id="KW-0256">Endoplasmic reticulum</keyword>
<dbReference type="InterPro" id="IPR017927">
    <property type="entry name" value="FAD-bd_FR_type"/>
</dbReference>
<dbReference type="FunFam" id="3.40.50.80:FF:000001">
    <property type="entry name" value="NADPH--cytochrome P450 reductase 1"/>
    <property type="match status" value="1"/>
</dbReference>
<dbReference type="PRINTS" id="PR00371">
    <property type="entry name" value="FPNCR"/>
</dbReference>
<dbReference type="EC" id="1.6.2.4" evidence="10 11"/>
<comment type="similarity">
    <text evidence="10 11">In the C-terminal section; belongs to the flavoprotein pyridine nucleotide cytochrome reductase family.</text>
</comment>
<evidence type="ECO:0000256" key="4">
    <source>
        <dbReference type="ARBA" id="ARBA00022824"/>
    </source>
</evidence>
<dbReference type="CDD" id="cd06204">
    <property type="entry name" value="CYPOR"/>
    <property type="match status" value="1"/>
</dbReference>
<dbReference type="InterPro" id="IPR001094">
    <property type="entry name" value="Flavdoxin-like"/>
</dbReference>
<sequence>MLNLNMIGYTDFLMIGGITAIALYFWTSSKSKQQPTMVDLKKLKVLPSNIEENGSANAVSEKGLIEKMKASGKTIVIFFGSQTGTGEEFAQRLAKNCRLYGLKALVVDPEEIDLEELARLNEIPNAIAVFIVATYGEGDPTDNAQEMFDYLQQGEWDLKGLKYGVFGLGNKTYEHYNEIGKYFDKRLEELNGSRLIDLGLGDDDANIEEDFVTWMDKFWPVVCDFYGISASEQDISMRQYKLMSLDDVATEKIFKGEVYRLNSYVKQKPPYDSKNPFMAPISVKYNLFKGTDRKCLHIELDITDSRLRYEAGDHVAIYPANDPQTVNRIGQLLDVDLDQTFSLINIDEDASKKHPFPCPTTFRTALTYYLDITSLPTTQLIKELAQYATDESERKNLQLMASASEEGKAFYNTFIRDEHTDLVSLLEKMCSLKPPIDHVMELLPRLQARYYSISSSPKVHPNRIHVTCTVVEYETKDGRVCKGVTTNWLLNKPVGDDLKPRVPIFVRKSQFRLPFKFQTSILMIGPGTGLAPFRGFLQERDYYKKEGRMVGKSILYYGCRRKAEDYLYQEELEQYETNGTLTKLNVAFSRDQSEKVYVTHLLKNDAGMVWSILKEGGHVYVCGDAKNMARDVHDILVDICDKEGGMGRTQAVQYVKDLGQKSRYVLDVWS</sequence>
<evidence type="ECO:0000259" key="12">
    <source>
        <dbReference type="PROSITE" id="PS50902"/>
    </source>
</evidence>
<evidence type="ECO:0000256" key="7">
    <source>
        <dbReference type="ARBA" id="ARBA00022989"/>
    </source>
</evidence>
<feature type="binding site" evidence="10">
    <location>
        <begin position="133"/>
        <end position="136"/>
    </location>
    <ligand>
        <name>FMN</name>
        <dbReference type="ChEBI" id="CHEBI:58210"/>
    </ligand>
</feature>
<dbReference type="InterPro" id="IPR001709">
    <property type="entry name" value="Flavoprot_Pyr_Nucl_cyt_Rdtase"/>
</dbReference>
<dbReference type="Gene3D" id="3.40.50.80">
    <property type="entry name" value="Nucleotide-binding domain of ferredoxin-NADP reductase (FNR) module"/>
    <property type="match status" value="1"/>
</dbReference>
<feature type="binding site" evidence="10">
    <location>
        <position position="473"/>
    </location>
    <ligand>
        <name>FAD</name>
        <dbReference type="ChEBI" id="CHEBI:57692"/>
    </ligand>
</feature>
<evidence type="ECO:0000256" key="9">
    <source>
        <dbReference type="ARBA" id="ARBA00023136"/>
    </source>
</evidence>
<dbReference type="Gene3D" id="3.40.50.360">
    <property type="match status" value="1"/>
</dbReference>
<reference evidence="14 15" key="1">
    <citation type="journal article" date="2018" name="Sci. Rep.">
        <title>Genomic signatures of local adaptation to the degree of environmental predictability in rotifers.</title>
        <authorList>
            <person name="Franch-Gras L."/>
            <person name="Hahn C."/>
            <person name="Garcia-Roger E.M."/>
            <person name="Carmona M.J."/>
            <person name="Serra M."/>
            <person name="Gomez A."/>
        </authorList>
    </citation>
    <scope>NUCLEOTIDE SEQUENCE [LARGE SCALE GENOMIC DNA]</scope>
    <source>
        <strain evidence="14">HYR1</strain>
    </source>
</reference>
<feature type="binding site" evidence="10">
    <location>
        <position position="293"/>
    </location>
    <ligand>
        <name>NADP(+)</name>
        <dbReference type="ChEBI" id="CHEBI:58349"/>
    </ligand>
</feature>
<dbReference type="FunFam" id="3.40.50.360:FF:000036">
    <property type="entry name" value="NADPH--cytochrome P450 reductase"/>
    <property type="match status" value="1"/>
</dbReference>
<dbReference type="SUPFAM" id="SSF52343">
    <property type="entry name" value="Ferredoxin reductase-like, C-terminal NADP-linked domain"/>
    <property type="match status" value="1"/>
</dbReference>
<name>A0A3M7RDE0_BRAPC</name>
<keyword evidence="9 10" id="KW-0472">Membrane</keyword>
<keyword evidence="15" id="KW-1185">Reference proteome</keyword>
<dbReference type="Gene3D" id="2.40.30.10">
    <property type="entry name" value="Translation factors"/>
    <property type="match status" value="1"/>
</dbReference>
<dbReference type="EMBL" id="REGN01003695">
    <property type="protein sequence ID" value="RNA21315.1"/>
    <property type="molecule type" value="Genomic_DNA"/>
</dbReference>
<dbReference type="GO" id="GO:0050660">
    <property type="term" value="F:flavin adenine dinucleotide binding"/>
    <property type="evidence" value="ECO:0007669"/>
    <property type="project" value="UniProtKB-UniRule"/>
</dbReference>
<dbReference type="Pfam" id="PF00667">
    <property type="entry name" value="FAD_binding_1"/>
    <property type="match status" value="1"/>
</dbReference>
<dbReference type="InterPro" id="IPR001433">
    <property type="entry name" value="OxRdtase_FAD/NAD-bd"/>
</dbReference>
<feature type="binding site" evidence="10">
    <location>
        <begin position="589"/>
        <end position="590"/>
    </location>
    <ligand>
        <name>NADP(+)</name>
        <dbReference type="ChEBI" id="CHEBI:58349"/>
    </ligand>
</feature>
<evidence type="ECO:0000256" key="1">
    <source>
        <dbReference type="ARBA" id="ARBA00022630"/>
    </source>
</evidence>
<feature type="binding site" evidence="10">
    <location>
        <begin position="81"/>
        <end position="86"/>
    </location>
    <ligand>
        <name>FMN</name>
        <dbReference type="ChEBI" id="CHEBI:58210"/>
    </ligand>
</feature>
<evidence type="ECO:0000256" key="10">
    <source>
        <dbReference type="HAMAP-Rule" id="MF_03212"/>
    </source>
</evidence>
<keyword evidence="3 10" id="KW-0812">Transmembrane</keyword>
<accession>A0A3M7RDE0</accession>
<feature type="binding site" evidence="10">
    <location>
        <begin position="595"/>
        <end position="599"/>
    </location>
    <ligand>
        <name>NADP(+)</name>
        <dbReference type="ChEBI" id="CHEBI:58349"/>
    </ligand>
</feature>
<feature type="binding site" evidence="10">
    <location>
        <position position="528"/>
    </location>
    <ligand>
        <name>NADP(+)</name>
        <dbReference type="ChEBI" id="CHEBI:58349"/>
    </ligand>
</feature>
<feature type="binding site" evidence="10">
    <location>
        <position position="631"/>
    </location>
    <ligand>
        <name>NADP(+)</name>
        <dbReference type="ChEBI" id="CHEBI:58349"/>
    </ligand>
</feature>
<feature type="binding site" evidence="10">
    <location>
        <position position="669"/>
    </location>
    <ligand>
        <name>FAD</name>
        <dbReference type="ChEBI" id="CHEBI:57692"/>
    </ligand>
</feature>
<comment type="caution">
    <text evidence="10">Lacks conserved residue(s) required for the propagation of feature annotation.</text>
</comment>
<evidence type="ECO:0000313" key="14">
    <source>
        <dbReference type="EMBL" id="RNA21315.1"/>
    </source>
</evidence>
<dbReference type="PRINTS" id="PR00369">
    <property type="entry name" value="FLAVODOXIN"/>
</dbReference>
<evidence type="ECO:0000256" key="2">
    <source>
        <dbReference type="ARBA" id="ARBA00022643"/>
    </source>
</evidence>
<evidence type="ECO:0000313" key="15">
    <source>
        <dbReference type="Proteomes" id="UP000276133"/>
    </source>
</evidence>
<dbReference type="InterPro" id="IPR023208">
    <property type="entry name" value="P450R"/>
</dbReference>
<dbReference type="GO" id="GO:0009725">
    <property type="term" value="P:response to hormone"/>
    <property type="evidence" value="ECO:0007669"/>
    <property type="project" value="TreeGrafter"/>
</dbReference>
<dbReference type="Pfam" id="PF00175">
    <property type="entry name" value="NAD_binding_1"/>
    <property type="match status" value="1"/>
</dbReference>
<dbReference type="InterPro" id="IPR039261">
    <property type="entry name" value="FNR_nucleotide-bd"/>
</dbReference>
<dbReference type="PANTHER" id="PTHR19384">
    <property type="entry name" value="NITRIC OXIDE SYNTHASE-RELATED"/>
    <property type="match status" value="1"/>
</dbReference>
<feature type="domain" description="Flavodoxin-like" evidence="12">
    <location>
        <begin position="75"/>
        <end position="219"/>
    </location>
</feature>
<organism evidence="14 15">
    <name type="scientific">Brachionus plicatilis</name>
    <name type="common">Marine rotifer</name>
    <name type="synonym">Brachionus muelleri</name>
    <dbReference type="NCBI Taxonomy" id="10195"/>
    <lineage>
        <taxon>Eukaryota</taxon>
        <taxon>Metazoa</taxon>
        <taxon>Spiralia</taxon>
        <taxon>Gnathifera</taxon>
        <taxon>Rotifera</taxon>
        <taxon>Eurotatoria</taxon>
        <taxon>Monogononta</taxon>
        <taxon>Pseudotrocha</taxon>
        <taxon>Ploima</taxon>
        <taxon>Brachionidae</taxon>
        <taxon>Brachionus</taxon>
    </lineage>
</organism>
<dbReference type="GO" id="GO:0010181">
    <property type="term" value="F:FMN binding"/>
    <property type="evidence" value="ECO:0007669"/>
    <property type="project" value="UniProtKB-UniRule"/>
</dbReference>
<feature type="binding site" evidence="10">
    <location>
        <begin position="449"/>
        <end position="452"/>
    </location>
    <ligand>
        <name>FAD</name>
        <dbReference type="ChEBI" id="CHEBI:57692"/>
    </ligand>
</feature>
<comment type="cofactor">
    <cofactor evidence="10">
        <name>FAD</name>
        <dbReference type="ChEBI" id="CHEBI:57692"/>
    </cofactor>
    <text evidence="10">Binds 1 FAD per monomer.</text>
</comment>
<feature type="binding site" evidence="10">
    <location>
        <begin position="483"/>
        <end position="486"/>
    </location>
    <ligand>
        <name>FAD</name>
        <dbReference type="ChEBI" id="CHEBI:57692"/>
    </ligand>
</feature>
<dbReference type="AlphaFoldDB" id="A0A3M7RDE0"/>
<evidence type="ECO:0000259" key="13">
    <source>
        <dbReference type="PROSITE" id="PS51384"/>
    </source>
</evidence>
<dbReference type="PANTHER" id="PTHR19384:SF17">
    <property type="entry name" value="NADPH--CYTOCHROME P450 REDUCTASE"/>
    <property type="match status" value="1"/>
</dbReference>
<dbReference type="SUPFAM" id="SSF52218">
    <property type="entry name" value="Flavoproteins"/>
    <property type="match status" value="1"/>
</dbReference>
<dbReference type="Pfam" id="PF00258">
    <property type="entry name" value="Flavodoxin_1"/>
    <property type="match status" value="1"/>
</dbReference>
<dbReference type="GO" id="GO:0003958">
    <property type="term" value="F:NADPH-hemoprotein reductase activity"/>
    <property type="evidence" value="ECO:0007669"/>
    <property type="project" value="UniProtKB-UniRule"/>
</dbReference>
<dbReference type="PROSITE" id="PS51384">
    <property type="entry name" value="FAD_FR"/>
    <property type="match status" value="1"/>
</dbReference>
<evidence type="ECO:0000256" key="8">
    <source>
        <dbReference type="ARBA" id="ARBA00023002"/>
    </source>
</evidence>
<dbReference type="InterPro" id="IPR008254">
    <property type="entry name" value="Flavodoxin/NO_synth"/>
</dbReference>
<dbReference type="SUPFAM" id="SSF63380">
    <property type="entry name" value="Riboflavin synthase domain-like"/>
    <property type="match status" value="1"/>
</dbReference>
<evidence type="ECO:0000256" key="3">
    <source>
        <dbReference type="ARBA" id="ARBA00022692"/>
    </source>
</evidence>
<evidence type="ECO:0000256" key="5">
    <source>
        <dbReference type="ARBA" id="ARBA00022827"/>
    </source>
</evidence>
<comment type="cofactor">
    <cofactor evidence="10">
        <name>FMN</name>
        <dbReference type="ChEBI" id="CHEBI:58210"/>
    </cofactor>
    <text evidence="10">Binds 1 FMN per monomer.</text>
</comment>
<dbReference type="GO" id="GO:0005789">
    <property type="term" value="C:endoplasmic reticulum membrane"/>
    <property type="evidence" value="ECO:0007669"/>
    <property type="project" value="UniProtKB-SubCell"/>
</dbReference>
<dbReference type="PIRSF" id="PIRSF000208">
    <property type="entry name" value="P450R"/>
    <property type="match status" value="1"/>
</dbReference>
<comment type="similarity">
    <text evidence="10">Belongs to the NADPH--cytochrome P450 reductase family.</text>
</comment>
<dbReference type="GO" id="GO:0050661">
    <property type="term" value="F:NADP binding"/>
    <property type="evidence" value="ECO:0007669"/>
    <property type="project" value="UniProtKB-UniRule"/>
</dbReference>